<evidence type="ECO:0000313" key="5">
    <source>
        <dbReference type="WBParaSite" id="maker-uti_cns_0046405-snap-gene-0.11-mRNA-1"/>
    </source>
</evidence>
<dbReference type="InterPro" id="IPR014756">
    <property type="entry name" value="Ig_E-set"/>
</dbReference>
<evidence type="ECO:0000313" key="4">
    <source>
        <dbReference type="Proteomes" id="UP000095280"/>
    </source>
</evidence>
<comment type="similarity">
    <text evidence="1">Belongs to the filamin family.</text>
</comment>
<dbReference type="AlphaFoldDB" id="A0A1I8JAS2"/>
<feature type="repeat" description="Filamin" evidence="3">
    <location>
        <begin position="339"/>
        <end position="376"/>
    </location>
</feature>
<proteinExistence type="inferred from homology"/>
<dbReference type="PANTHER" id="PTHR38537">
    <property type="entry name" value="JITTERBUG, ISOFORM N"/>
    <property type="match status" value="1"/>
</dbReference>
<dbReference type="GO" id="GO:0030036">
    <property type="term" value="P:actin cytoskeleton organization"/>
    <property type="evidence" value="ECO:0007669"/>
    <property type="project" value="InterPro"/>
</dbReference>
<dbReference type="InterPro" id="IPR001298">
    <property type="entry name" value="Filamin/ABP280_rpt"/>
</dbReference>
<feature type="repeat" description="Filamin" evidence="3">
    <location>
        <begin position="142"/>
        <end position="236"/>
    </location>
</feature>
<dbReference type="InterPro" id="IPR017868">
    <property type="entry name" value="Filamin/ABP280_repeat-like"/>
</dbReference>
<dbReference type="SUPFAM" id="SSF81296">
    <property type="entry name" value="E set domains"/>
    <property type="match status" value="3"/>
</dbReference>
<name>A0A1I8JAS2_9PLAT</name>
<evidence type="ECO:0000256" key="1">
    <source>
        <dbReference type="ARBA" id="ARBA00009238"/>
    </source>
</evidence>
<dbReference type="WBParaSite" id="maker-uti_cns_0046405-snap-gene-0.11-mRNA-1">
    <property type="protein sequence ID" value="maker-uti_cns_0046405-snap-gene-0.11-mRNA-1"/>
    <property type="gene ID" value="maker-uti_cns_0046405-snap-gene-0.11"/>
</dbReference>
<dbReference type="SMART" id="SM00557">
    <property type="entry name" value="IG_FLMN"/>
    <property type="match status" value="3"/>
</dbReference>
<dbReference type="GO" id="GO:0051015">
    <property type="term" value="F:actin filament binding"/>
    <property type="evidence" value="ECO:0007669"/>
    <property type="project" value="InterPro"/>
</dbReference>
<accession>A0A1I8JAS2</accession>
<dbReference type="InterPro" id="IPR013783">
    <property type="entry name" value="Ig-like_fold"/>
</dbReference>
<keyword evidence="4" id="KW-1185">Reference proteome</keyword>
<protein>
    <submittedName>
        <fullName evidence="5">ZP domain-containing protein</fullName>
    </submittedName>
</protein>
<reference evidence="5" key="1">
    <citation type="submission" date="2016-11" db="UniProtKB">
        <authorList>
            <consortium name="WormBaseParasite"/>
        </authorList>
    </citation>
    <scope>IDENTIFICATION</scope>
</reference>
<dbReference type="InterPro" id="IPR044801">
    <property type="entry name" value="Filamin"/>
</dbReference>
<feature type="repeat" description="Filamin" evidence="3">
    <location>
        <begin position="28"/>
        <end position="141"/>
    </location>
</feature>
<dbReference type="PROSITE" id="PS50194">
    <property type="entry name" value="FILAMIN_REPEAT"/>
    <property type="match status" value="5"/>
</dbReference>
<evidence type="ECO:0000256" key="3">
    <source>
        <dbReference type="PROSITE-ProRule" id="PRU00087"/>
    </source>
</evidence>
<organism evidence="4 5">
    <name type="scientific">Macrostomum lignano</name>
    <dbReference type="NCBI Taxonomy" id="282301"/>
    <lineage>
        <taxon>Eukaryota</taxon>
        <taxon>Metazoa</taxon>
        <taxon>Spiralia</taxon>
        <taxon>Lophotrochozoa</taxon>
        <taxon>Platyhelminthes</taxon>
        <taxon>Rhabditophora</taxon>
        <taxon>Macrostomorpha</taxon>
        <taxon>Macrostomida</taxon>
        <taxon>Macrostomidae</taxon>
        <taxon>Macrostomum</taxon>
    </lineage>
</organism>
<sequence>PLCEGPAEVAVTFAGQPIPGSPFRVAVRPRCEPGAVVATGPGVRPPGGPSGSLPASLPAAFKVDARDAGPGELRVAVADPDGRAVPVSTEVLSDNGGGGGGDTGGGGVTACCYTPHLTGVHTVTVTYEGQHVPGSPFAVRSEATGDADKVRLLVPPQATVVADTEASIMVDASGAGDGGITCRITTSNDSELDIDLEENADGTVSLYYTPRIPGMQAIEIRFGGQLIPDGELQQMVIEEAEIVEKQEQKLTSSELPPAGPRYPEIDFGLTFDASTSARGGAIDALIRTPSGTVHQPEVTPPDADGRCSFVYRPSEIGQHELQVLMDGQPVAGSPFKFYVDCLGLGHVTAYGPGLCYGRSGEPANFTVVTKEAGPGNGKFHFKCVCHSVAE</sequence>
<dbReference type="PANTHER" id="PTHR38537:SF8">
    <property type="entry name" value="FILAMIN-A"/>
    <property type="match status" value="1"/>
</dbReference>
<dbReference type="Pfam" id="PF00630">
    <property type="entry name" value="Filamin"/>
    <property type="match status" value="3"/>
</dbReference>
<feature type="repeat" description="Filamin" evidence="3">
    <location>
        <begin position="1"/>
        <end position="27"/>
    </location>
</feature>
<feature type="repeat" description="Filamin" evidence="3">
    <location>
        <begin position="269"/>
        <end position="339"/>
    </location>
</feature>
<evidence type="ECO:0000256" key="2">
    <source>
        <dbReference type="ARBA" id="ARBA00022737"/>
    </source>
</evidence>
<keyword evidence="2" id="KW-0677">Repeat</keyword>
<dbReference type="Proteomes" id="UP000095280">
    <property type="component" value="Unplaced"/>
</dbReference>
<dbReference type="Gene3D" id="2.60.40.10">
    <property type="entry name" value="Immunoglobulins"/>
    <property type="match status" value="5"/>
</dbReference>